<gene>
    <name evidence="1" type="ORF">MGAL_10B013536</name>
</gene>
<comment type="caution">
    <text evidence="1">The sequence shown here is derived from an EMBL/GenBank/DDBJ whole genome shotgun (WGS) entry which is preliminary data.</text>
</comment>
<dbReference type="AlphaFoldDB" id="A0A8B6ESI8"/>
<dbReference type="Proteomes" id="UP000596742">
    <property type="component" value="Unassembled WGS sequence"/>
</dbReference>
<proteinExistence type="predicted"/>
<reference evidence="1" key="1">
    <citation type="submission" date="2018-11" db="EMBL/GenBank/DDBJ databases">
        <authorList>
            <person name="Alioto T."/>
            <person name="Alioto T."/>
        </authorList>
    </citation>
    <scope>NUCLEOTIDE SEQUENCE</scope>
</reference>
<keyword evidence="2" id="KW-1185">Reference proteome</keyword>
<protein>
    <submittedName>
        <fullName evidence="1">Uncharacterized protein</fullName>
    </submittedName>
</protein>
<accession>A0A8B6ESI8</accession>
<dbReference type="EMBL" id="UYJE01005527">
    <property type="protein sequence ID" value="VDI38017.1"/>
    <property type="molecule type" value="Genomic_DNA"/>
</dbReference>
<evidence type="ECO:0000313" key="1">
    <source>
        <dbReference type="EMBL" id="VDI38017.1"/>
    </source>
</evidence>
<name>A0A8B6ESI8_MYTGA</name>
<organism evidence="1 2">
    <name type="scientific">Mytilus galloprovincialis</name>
    <name type="common">Mediterranean mussel</name>
    <dbReference type="NCBI Taxonomy" id="29158"/>
    <lineage>
        <taxon>Eukaryota</taxon>
        <taxon>Metazoa</taxon>
        <taxon>Spiralia</taxon>
        <taxon>Lophotrochozoa</taxon>
        <taxon>Mollusca</taxon>
        <taxon>Bivalvia</taxon>
        <taxon>Autobranchia</taxon>
        <taxon>Pteriomorphia</taxon>
        <taxon>Mytilida</taxon>
        <taxon>Mytiloidea</taxon>
        <taxon>Mytilidae</taxon>
        <taxon>Mytilinae</taxon>
        <taxon>Mytilus</taxon>
    </lineage>
</organism>
<sequence>MPNHDKEWHYMHSHRLNQGAPPAERETKFRLQEKRRNLKNEIKEVKAVKLQSECYEIDDEQIRNVVDLRVDDVLICNQCVKILKAVLTCETKLKNLLNNIKKSASPQFIEFAKNLQTVVELDEDEYPAIHTITEKCPTTTKKMTLHALTSSKSGCTPRGKRNRISTPSKGLEIAKTIVKVSRDTKLYLNVHE</sequence>
<evidence type="ECO:0000313" key="2">
    <source>
        <dbReference type="Proteomes" id="UP000596742"/>
    </source>
</evidence>